<feature type="compositionally biased region" description="Basic and acidic residues" evidence="1">
    <location>
        <begin position="247"/>
        <end position="268"/>
    </location>
</feature>
<comment type="caution">
    <text evidence="2">The sequence shown here is derived from an EMBL/GenBank/DDBJ whole genome shotgun (WGS) entry which is preliminary data.</text>
</comment>
<name>A0AAV4SYR6_CAEEX</name>
<dbReference type="AlphaFoldDB" id="A0AAV4SYR6"/>
<organism evidence="2 3">
    <name type="scientific">Caerostris extrusa</name>
    <name type="common">Bark spider</name>
    <name type="synonym">Caerostris bankana</name>
    <dbReference type="NCBI Taxonomy" id="172846"/>
    <lineage>
        <taxon>Eukaryota</taxon>
        <taxon>Metazoa</taxon>
        <taxon>Ecdysozoa</taxon>
        <taxon>Arthropoda</taxon>
        <taxon>Chelicerata</taxon>
        <taxon>Arachnida</taxon>
        <taxon>Araneae</taxon>
        <taxon>Araneomorphae</taxon>
        <taxon>Entelegynae</taxon>
        <taxon>Araneoidea</taxon>
        <taxon>Araneidae</taxon>
        <taxon>Caerostris</taxon>
    </lineage>
</organism>
<feature type="compositionally biased region" description="Basic and acidic residues" evidence="1">
    <location>
        <begin position="347"/>
        <end position="364"/>
    </location>
</feature>
<feature type="region of interest" description="Disordered" evidence="1">
    <location>
        <begin position="247"/>
        <end position="377"/>
    </location>
</feature>
<evidence type="ECO:0000313" key="3">
    <source>
        <dbReference type="Proteomes" id="UP001054945"/>
    </source>
</evidence>
<proteinExistence type="predicted"/>
<keyword evidence="3" id="KW-1185">Reference proteome</keyword>
<dbReference type="EMBL" id="BPLR01010314">
    <property type="protein sequence ID" value="GIY38519.1"/>
    <property type="molecule type" value="Genomic_DNA"/>
</dbReference>
<dbReference type="Proteomes" id="UP001054945">
    <property type="component" value="Unassembled WGS sequence"/>
</dbReference>
<accession>A0AAV4SYR6</accession>
<sequence>MGCFILGIDDVVLLPLYPCDSYDESKRSCTNIRQVGTTLTVGVNIDGSKESKENYFVRWFRFFKVMHTGTQIKEEFTMERKPWNINLGEEGKELRISPITETDYSYNFFVALLMRRHPNLKPGNLDTVHYLQFYIEPTAIDMGILYYGEELFINARSFIELPEESVQFRWRQSILDSPSNLTQKSREIASNMMKNADGSALIIKEFMGSVDKILTCGIYSNKNIFIARRDFRLQKIDDEGKSDNLEFINEKTSKTNRDTSRDDSKESSAENSDELLPSYSNHEPEYQKHYKIPKGNSYRENNFYESDRELNSDNDKSLNSNRELPKIPDKTLSSYNNQDSQYLQRTIQDKDKSDEGIRNSVVREDDSDESLFSLQHP</sequence>
<reference evidence="2 3" key="1">
    <citation type="submission" date="2021-06" db="EMBL/GenBank/DDBJ databases">
        <title>Caerostris extrusa draft genome.</title>
        <authorList>
            <person name="Kono N."/>
            <person name="Arakawa K."/>
        </authorList>
    </citation>
    <scope>NUCLEOTIDE SEQUENCE [LARGE SCALE GENOMIC DNA]</scope>
</reference>
<evidence type="ECO:0000313" key="2">
    <source>
        <dbReference type="EMBL" id="GIY38519.1"/>
    </source>
</evidence>
<evidence type="ECO:0000256" key="1">
    <source>
        <dbReference type="SAM" id="MobiDB-lite"/>
    </source>
</evidence>
<protein>
    <submittedName>
        <fullName evidence="2">Uncharacterized protein</fullName>
    </submittedName>
</protein>
<feature type="compositionally biased region" description="Polar residues" evidence="1">
    <location>
        <begin position="331"/>
        <end position="346"/>
    </location>
</feature>
<gene>
    <name evidence="2" type="primary">AVEN_246097_1</name>
    <name evidence="2" type="ORF">CEXT_272281</name>
</gene>
<feature type="compositionally biased region" description="Basic and acidic residues" evidence="1">
    <location>
        <begin position="305"/>
        <end position="316"/>
    </location>
</feature>